<keyword evidence="2" id="KW-1185">Reference proteome</keyword>
<comment type="caution">
    <text evidence="1">The sequence shown here is derived from an EMBL/GenBank/DDBJ whole genome shotgun (WGS) entry which is preliminary data.</text>
</comment>
<accession>A0A8J1XM74</accession>
<protein>
    <submittedName>
        <fullName evidence="1">Uncharacterized protein</fullName>
    </submittedName>
</protein>
<dbReference type="AlphaFoldDB" id="A0A8J1XM74"/>
<dbReference type="PANTHER" id="PTHR40472:SF10">
    <property type="entry name" value="RAPUNZEL 5"/>
    <property type="match status" value="1"/>
</dbReference>
<reference evidence="1" key="1">
    <citation type="submission" date="2022-03" db="EMBL/GenBank/DDBJ databases">
        <authorList>
            <person name="Martin C."/>
        </authorList>
    </citation>
    <scope>NUCLEOTIDE SEQUENCE</scope>
</reference>
<evidence type="ECO:0000313" key="2">
    <source>
        <dbReference type="Proteomes" id="UP000749559"/>
    </source>
</evidence>
<organism evidence="1 2">
    <name type="scientific">Owenia fusiformis</name>
    <name type="common">Polychaete worm</name>
    <dbReference type="NCBI Taxonomy" id="6347"/>
    <lineage>
        <taxon>Eukaryota</taxon>
        <taxon>Metazoa</taxon>
        <taxon>Spiralia</taxon>
        <taxon>Lophotrochozoa</taxon>
        <taxon>Annelida</taxon>
        <taxon>Polychaeta</taxon>
        <taxon>Sedentaria</taxon>
        <taxon>Canalipalpata</taxon>
        <taxon>Sabellida</taxon>
        <taxon>Oweniida</taxon>
        <taxon>Oweniidae</taxon>
        <taxon>Owenia</taxon>
    </lineage>
</organism>
<proteinExistence type="predicted"/>
<dbReference type="OrthoDB" id="6060659at2759"/>
<name>A0A8J1XM74_OWEFU</name>
<dbReference type="InterPro" id="IPR039051">
    <property type="entry name" value="SE-CTX-like"/>
</dbReference>
<evidence type="ECO:0000313" key="1">
    <source>
        <dbReference type="EMBL" id="CAH1802456.1"/>
    </source>
</evidence>
<feature type="non-terminal residue" evidence="1">
    <location>
        <position position="494"/>
    </location>
</feature>
<dbReference type="Proteomes" id="UP000749559">
    <property type="component" value="Unassembled WGS sequence"/>
</dbReference>
<dbReference type="PANTHER" id="PTHR40472">
    <property type="entry name" value="RICIN B-TYPE LECTIN DOMAIN-CONTAINING PROTEIN"/>
    <property type="match status" value="1"/>
</dbReference>
<sequence>RPVIIVIENTFKMRLQRPTKNGLHLYMLLLIVVVLVWIPERVCLEDFQDQKELIEAGMEGSAEFFSFIGEGDFKSSMKALTTTFGPLMLSVGPFLSFVMNFIQGDSEELAFMKEMMKKIENRFDKVDARFDDIERMIDWTDVAVNFGQIEQKIMALTEVYRYLYKYSSSYKTAHRKLFIKAYESNYELSGLRLYQAVVSAGTFQENLGDSIVKFLEYDRSATQHFMLGVVKLLVQAVEIEQAYLQIEGAADIADDSRALWEKRMQEVKSTFEKIDQSLTDGYLDQSLKDIKKYAIDNARDATSNEVFSKGLYEMLTTKFYWRDWLVVVYNPIEGSKNHFVKQCNGHILFRQNGRNIVVASVDKNAKPMDIAAAKTVIGEVARSTVLQAQDVDRSIFKTTKWSAEKVFQEIEQAIQHQPVGRCSFGAIKGGNDIHVISKENRAVVKDAQDYYKLFLFGKKEPVQAIVSGLHEGIASAAETVANALKNFKFSFDKK</sequence>
<dbReference type="EMBL" id="CAIIXF020000012">
    <property type="protein sequence ID" value="CAH1802456.1"/>
    <property type="molecule type" value="Genomic_DNA"/>
</dbReference>
<gene>
    <name evidence="1" type="ORF">OFUS_LOCUS26131</name>
</gene>